<dbReference type="GO" id="GO:0019670">
    <property type="term" value="P:anaerobic L-glutamate catabolic process"/>
    <property type="evidence" value="ECO:0007669"/>
    <property type="project" value="InterPro"/>
</dbReference>
<evidence type="ECO:0000313" key="5">
    <source>
        <dbReference type="Proteomes" id="UP000010931"/>
    </source>
</evidence>
<dbReference type="RefSeq" id="WP_006378322.1">
    <property type="nucleotide sequence ID" value="NZ_AEJB01000342.1"/>
</dbReference>
<dbReference type="InterPro" id="IPR014714">
    <property type="entry name" value="Glu_mut_E_C_dom_sf"/>
</dbReference>
<dbReference type="GO" id="GO:0050097">
    <property type="term" value="F:methylaspartate mutase activity"/>
    <property type="evidence" value="ECO:0007669"/>
    <property type="project" value="InterPro"/>
</dbReference>
<dbReference type="PATRIC" id="fig|698760.3.peg.4664"/>
<dbReference type="STRING" id="85558.T45_05901"/>
<dbReference type="AlphaFoldDB" id="L7F7C7"/>
<dbReference type="PIRSF" id="PIRSF001495">
    <property type="entry name" value="Met_asp_mut_epsi"/>
    <property type="match status" value="1"/>
</dbReference>
<comment type="caution">
    <text evidence="4">The sequence shown here is derived from an EMBL/GenBank/DDBJ whole genome shotgun (WGS) entry which is preliminary data.</text>
</comment>
<gene>
    <name evidence="4" type="ORF">STRTUCAR8_07716</name>
</gene>
<dbReference type="Gene3D" id="3.90.970.10">
    <property type="match status" value="1"/>
</dbReference>
<keyword evidence="1" id="KW-0846">Cobalamin</keyword>
<keyword evidence="3" id="KW-0170">Cobalt</keyword>
<keyword evidence="5" id="KW-1185">Reference proteome</keyword>
<reference evidence="4 5" key="1">
    <citation type="journal article" date="2011" name="Plasmid">
        <title>Streptomyces turgidiscabies Car8 contains a modular pathogenicity island that shares virulence genes with other actinobacterial plant pathogens.</title>
        <authorList>
            <person name="Huguet-Tapia J.C."/>
            <person name="Badger J.H."/>
            <person name="Loria R."/>
            <person name="Pettis G.S."/>
        </authorList>
    </citation>
    <scope>NUCLEOTIDE SEQUENCE [LARGE SCALE GENOMIC DNA]</scope>
    <source>
        <strain evidence="4 5">Car8</strain>
    </source>
</reference>
<evidence type="ECO:0000256" key="3">
    <source>
        <dbReference type="ARBA" id="ARBA00023285"/>
    </source>
</evidence>
<proteinExistence type="predicted"/>
<keyword evidence="2" id="KW-0413">Isomerase</keyword>
<evidence type="ECO:0000256" key="2">
    <source>
        <dbReference type="ARBA" id="ARBA00023235"/>
    </source>
</evidence>
<dbReference type="Proteomes" id="UP000010931">
    <property type="component" value="Unassembled WGS sequence"/>
</dbReference>
<dbReference type="SUPFAM" id="SSF51703">
    <property type="entry name" value="Cobalamin (vitamin B12)-dependent enzymes"/>
    <property type="match status" value="1"/>
</dbReference>
<sequence length="470" mass="50729">MSDTAPPLPELAESVAYVRQLGKPTVAEVLRDARAAGRLALQPRCGVGSHVQMTTLLQDLERHARPDILTLTIDSYTRLKQFDRARDVLARNPADLNGYPLVAHGWVKGRELNEAVAAPLEIRHGTPDARLLFEVTVASGITSFEGGGISYNLPYCKDIPLAESLAAWRDVDARCGELARHGLVVDRETFGTLTAVLVPPSISLAISVLEAVAAAREGVRCISVAYPQGGHFEQDVAALRAVPELAARYLPDGLEVHAVLHEFMGVFPKQRPHAEDLILYGALVARLGGASKLISKTYQEAHGIPDTRANIDGLLLASRANSPLLDFITLDEDRIGTELDWILREVAEIVEPILSTSDLHKEIPAAFEEGRLDIPFSASRSARSEIIPRRASDGAIRYFATGSLPFSARTRKHHQQSLAAGGESRLGDMVKGLTSDINYFLGIFGESTSGSAAGRHLAENSVTEAPAAPK</sequence>
<organism evidence="4 5">
    <name type="scientific">Streptomyces turgidiscabies (strain Car8)</name>
    <dbReference type="NCBI Taxonomy" id="698760"/>
    <lineage>
        <taxon>Bacteria</taxon>
        <taxon>Bacillati</taxon>
        <taxon>Actinomycetota</taxon>
        <taxon>Actinomycetes</taxon>
        <taxon>Kitasatosporales</taxon>
        <taxon>Streptomycetaceae</taxon>
        <taxon>Streptomyces</taxon>
    </lineage>
</organism>
<dbReference type="InterPro" id="IPR016176">
    <property type="entry name" value="Cbl-dep_enz_cat"/>
</dbReference>
<dbReference type="InterPro" id="IPR006396">
    <property type="entry name" value="Glu_mut_E"/>
</dbReference>
<evidence type="ECO:0000256" key="1">
    <source>
        <dbReference type="ARBA" id="ARBA00022628"/>
    </source>
</evidence>
<accession>L7F7C7</accession>
<dbReference type="Pfam" id="PF06368">
    <property type="entry name" value="Met_asp_mut_E"/>
    <property type="match status" value="1"/>
</dbReference>
<protein>
    <submittedName>
        <fullName evidence="4">Putative methylaspartate mutase, E subunit</fullName>
    </submittedName>
</protein>
<name>L7F7C7_STRT8</name>
<dbReference type="Gene3D" id="3.20.20.240">
    <property type="entry name" value="Methylmalonyl-CoA mutase"/>
    <property type="match status" value="1"/>
</dbReference>
<dbReference type="EMBL" id="AEJB01000342">
    <property type="protein sequence ID" value="ELP66570.1"/>
    <property type="molecule type" value="Genomic_DNA"/>
</dbReference>
<dbReference type="GeneID" id="97404140"/>
<evidence type="ECO:0000313" key="4">
    <source>
        <dbReference type="EMBL" id="ELP66570.1"/>
    </source>
</evidence>
<dbReference type="GO" id="GO:0031419">
    <property type="term" value="F:cobalamin binding"/>
    <property type="evidence" value="ECO:0007669"/>
    <property type="project" value="UniProtKB-KW"/>
</dbReference>